<evidence type="ECO:0000259" key="1">
    <source>
        <dbReference type="Pfam" id="PF00534"/>
    </source>
</evidence>
<dbReference type="GO" id="GO:0016757">
    <property type="term" value="F:glycosyltransferase activity"/>
    <property type="evidence" value="ECO:0007669"/>
    <property type="project" value="InterPro"/>
</dbReference>
<dbReference type="AlphaFoldDB" id="A0A1G7JWU1"/>
<organism evidence="3 4">
    <name type="scientific">Fontibacillus panacisegetis</name>
    <dbReference type="NCBI Taxonomy" id="670482"/>
    <lineage>
        <taxon>Bacteria</taxon>
        <taxon>Bacillati</taxon>
        <taxon>Bacillota</taxon>
        <taxon>Bacilli</taxon>
        <taxon>Bacillales</taxon>
        <taxon>Paenibacillaceae</taxon>
        <taxon>Fontibacillus</taxon>
    </lineage>
</organism>
<reference evidence="3 4" key="1">
    <citation type="submission" date="2016-10" db="EMBL/GenBank/DDBJ databases">
        <authorList>
            <person name="de Groot N.N."/>
        </authorList>
    </citation>
    <scope>NUCLEOTIDE SEQUENCE [LARGE SCALE GENOMIC DNA]</scope>
    <source>
        <strain evidence="3 4">DSM 28129</strain>
    </source>
</reference>
<feature type="domain" description="Glycosyltransferase subfamily 4-like N-terminal" evidence="2">
    <location>
        <begin position="58"/>
        <end position="170"/>
    </location>
</feature>
<dbReference type="OrthoDB" id="139410at2"/>
<dbReference type="Gene3D" id="3.40.50.2000">
    <property type="entry name" value="Glycogen Phosphorylase B"/>
    <property type="match status" value="2"/>
</dbReference>
<proteinExistence type="predicted"/>
<dbReference type="RefSeq" id="WP_091228829.1">
    <property type="nucleotide sequence ID" value="NZ_FNBG01000008.1"/>
</dbReference>
<dbReference type="CDD" id="cd03801">
    <property type="entry name" value="GT4_PimA-like"/>
    <property type="match status" value="1"/>
</dbReference>
<sequence>MGRQKVAIITPGSFVIPSGRSSSVERVIEKVAPLGAEQLEISIYGPIGEGLPSAGNIGSVPCFRLPAGQHYADSVLMHLRKCLPDVIDVHNRPMLAYKLKRGLSKAKVFLTLHSTTFISPAQHTEIGIHQMLHSLDGLIVNSEYLKNIIIERFPSLKTKTYVNHLGVSLEDFIPRWTTTGESLRSARLFDLGWSDRKIVLYVGRLLPSKGVHYLLEAWPSIMSREPKAMLLIVGSAFYSGDRETSYVRKLKSMAEPLGDRIVFLPFVPYPQIAVWYNLADVVAVPSTGEEAFGLVNVEAMASAVPIVAADNGGIPEIVNHGVSGYLIPTSAMGQGFTSSILRLLSNEAERRRMGRAGRELARSSFRWQHTSSRWLNLMSRDL</sequence>
<dbReference type="STRING" id="670482.SAMN04488542_108135"/>
<dbReference type="PANTHER" id="PTHR45947:SF3">
    <property type="entry name" value="SULFOQUINOVOSYL TRANSFERASE SQD2"/>
    <property type="match status" value="1"/>
</dbReference>
<protein>
    <submittedName>
        <fullName evidence="3">Glycosyltransferase involved in cell wall bisynthesis</fullName>
    </submittedName>
</protein>
<evidence type="ECO:0000259" key="2">
    <source>
        <dbReference type="Pfam" id="PF13439"/>
    </source>
</evidence>
<evidence type="ECO:0000313" key="3">
    <source>
        <dbReference type="EMBL" id="SDF29428.1"/>
    </source>
</evidence>
<dbReference type="Pfam" id="PF13439">
    <property type="entry name" value="Glyco_transf_4"/>
    <property type="match status" value="1"/>
</dbReference>
<keyword evidence="4" id="KW-1185">Reference proteome</keyword>
<dbReference type="Pfam" id="PF00534">
    <property type="entry name" value="Glycos_transf_1"/>
    <property type="match status" value="1"/>
</dbReference>
<keyword evidence="3" id="KW-0808">Transferase</keyword>
<dbReference type="InterPro" id="IPR001296">
    <property type="entry name" value="Glyco_trans_1"/>
</dbReference>
<accession>A0A1G7JWU1</accession>
<gene>
    <name evidence="3" type="ORF">SAMN04488542_108135</name>
</gene>
<evidence type="ECO:0000313" key="4">
    <source>
        <dbReference type="Proteomes" id="UP000198972"/>
    </source>
</evidence>
<dbReference type="InterPro" id="IPR028098">
    <property type="entry name" value="Glyco_trans_4-like_N"/>
</dbReference>
<dbReference type="SUPFAM" id="SSF53756">
    <property type="entry name" value="UDP-Glycosyltransferase/glycogen phosphorylase"/>
    <property type="match status" value="1"/>
</dbReference>
<feature type="domain" description="Glycosyl transferase family 1" evidence="1">
    <location>
        <begin position="194"/>
        <end position="359"/>
    </location>
</feature>
<dbReference type="PANTHER" id="PTHR45947">
    <property type="entry name" value="SULFOQUINOVOSYL TRANSFERASE SQD2"/>
    <property type="match status" value="1"/>
</dbReference>
<dbReference type="EMBL" id="FNBG01000008">
    <property type="protein sequence ID" value="SDF29428.1"/>
    <property type="molecule type" value="Genomic_DNA"/>
</dbReference>
<dbReference type="Proteomes" id="UP000198972">
    <property type="component" value="Unassembled WGS sequence"/>
</dbReference>
<dbReference type="InterPro" id="IPR050194">
    <property type="entry name" value="Glycosyltransferase_grp1"/>
</dbReference>
<name>A0A1G7JWU1_9BACL</name>